<dbReference type="PANTHER" id="PTHR20883">
    <property type="entry name" value="PHYTANOYL-COA DIOXYGENASE DOMAIN CONTAINING 1"/>
    <property type="match status" value="1"/>
</dbReference>
<evidence type="ECO:0008006" key="3">
    <source>
        <dbReference type="Google" id="ProtNLM"/>
    </source>
</evidence>
<dbReference type="STRING" id="1384054.N790_01285"/>
<dbReference type="Pfam" id="PF05721">
    <property type="entry name" value="PhyH"/>
    <property type="match status" value="1"/>
</dbReference>
<gene>
    <name evidence="1" type="ORF">N790_01285</name>
</gene>
<dbReference type="EMBL" id="AVCH01000104">
    <property type="protein sequence ID" value="KFN50028.1"/>
    <property type="molecule type" value="Genomic_DNA"/>
</dbReference>
<dbReference type="PANTHER" id="PTHR20883:SF46">
    <property type="entry name" value="PHYTANOYL-COA HYDROXYLASE"/>
    <property type="match status" value="1"/>
</dbReference>
<protein>
    <recommendedName>
        <fullName evidence="3">Phytanoyl-CoA dioxygenase</fullName>
    </recommendedName>
</protein>
<organism evidence="1 2">
    <name type="scientific">Arenimonas malthae CC-JY-1</name>
    <dbReference type="NCBI Taxonomy" id="1384054"/>
    <lineage>
        <taxon>Bacteria</taxon>
        <taxon>Pseudomonadati</taxon>
        <taxon>Pseudomonadota</taxon>
        <taxon>Gammaproteobacteria</taxon>
        <taxon>Lysobacterales</taxon>
        <taxon>Lysobacteraceae</taxon>
        <taxon>Arenimonas</taxon>
    </lineage>
</organism>
<dbReference type="AlphaFoldDB" id="A0A091BBL4"/>
<name>A0A091BBL4_9GAMM</name>
<dbReference type="InterPro" id="IPR008775">
    <property type="entry name" value="Phytyl_CoA_dOase-like"/>
</dbReference>
<dbReference type="eggNOG" id="COG5285">
    <property type="taxonomic scope" value="Bacteria"/>
</dbReference>
<dbReference type="GO" id="GO:0005506">
    <property type="term" value="F:iron ion binding"/>
    <property type="evidence" value="ECO:0007669"/>
    <property type="project" value="UniProtKB-ARBA"/>
</dbReference>
<comment type="caution">
    <text evidence="1">The sequence shown here is derived from an EMBL/GenBank/DDBJ whole genome shotgun (WGS) entry which is preliminary data.</text>
</comment>
<reference evidence="1 2" key="1">
    <citation type="submission" date="2013-09" db="EMBL/GenBank/DDBJ databases">
        <title>Genome sequencing of Arenimonas malthae.</title>
        <authorList>
            <person name="Chen F."/>
            <person name="Wang G."/>
        </authorList>
    </citation>
    <scope>NUCLEOTIDE SEQUENCE [LARGE SCALE GENOMIC DNA]</scope>
    <source>
        <strain evidence="1 2">CC-JY-1</strain>
    </source>
</reference>
<dbReference type="Gene3D" id="2.60.120.620">
    <property type="entry name" value="q2cbj1_9rhob like domain"/>
    <property type="match status" value="1"/>
</dbReference>
<keyword evidence="2" id="KW-1185">Reference proteome</keyword>
<sequence>MLRNREQATGQGGDDSFARVTARIKAAKAAAAKRGDGAAIDWTALAGHEAWFDRPDALEVVQSRVDRGELTGEQAALLRAWIVDGYVVLPGAVDHADIDGVNAYVDDLLQTDVPNPDITLLGFTLDDATGGAAVPHADLVRLSPAERQARARLSPWRIHELWTRCEPARRVYQNARLIEAASLIFGCPAYPRSTINFYLGSQQELHQDMTVFHVFPGNYLIGAWVACEDISADSGPLVFSPGSHRAPPYEKFANHPQDTLRTCPLDEYAGYYAYTNALAAEHGTKQFLARKGDVLLWHGMLVHGGSAVRDKALTRRSMVIHYLRDGADQTGSIVGPYNWN</sequence>
<dbReference type="PATRIC" id="fig|1384054.3.peg.1032"/>
<dbReference type="GO" id="GO:0016706">
    <property type="term" value="F:2-oxoglutarate-dependent dioxygenase activity"/>
    <property type="evidence" value="ECO:0007669"/>
    <property type="project" value="UniProtKB-ARBA"/>
</dbReference>
<evidence type="ECO:0000313" key="1">
    <source>
        <dbReference type="EMBL" id="KFN50028.1"/>
    </source>
</evidence>
<proteinExistence type="predicted"/>
<accession>A0A091BBL4</accession>
<dbReference type="SUPFAM" id="SSF51197">
    <property type="entry name" value="Clavaminate synthase-like"/>
    <property type="match status" value="1"/>
</dbReference>
<evidence type="ECO:0000313" key="2">
    <source>
        <dbReference type="Proteomes" id="UP000029392"/>
    </source>
</evidence>
<dbReference type="Proteomes" id="UP000029392">
    <property type="component" value="Unassembled WGS sequence"/>
</dbReference>